<organism evidence="2 3">
    <name type="scientific">Trichuris muris</name>
    <name type="common">Mouse whipworm</name>
    <dbReference type="NCBI Taxonomy" id="70415"/>
    <lineage>
        <taxon>Eukaryota</taxon>
        <taxon>Metazoa</taxon>
        <taxon>Ecdysozoa</taxon>
        <taxon>Nematoda</taxon>
        <taxon>Enoplea</taxon>
        <taxon>Dorylaimia</taxon>
        <taxon>Trichinellida</taxon>
        <taxon>Trichuridae</taxon>
        <taxon>Trichuris</taxon>
    </lineage>
</organism>
<reference evidence="3" key="1">
    <citation type="submission" date="2019-12" db="UniProtKB">
        <authorList>
            <consortium name="WormBaseParasite"/>
        </authorList>
    </citation>
    <scope>IDENTIFICATION</scope>
</reference>
<proteinExistence type="predicted"/>
<name>A0A5S6QJD7_TRIMR</name>
<dbReference type="AlphaFoldDB" id="A0A5S6QJD7"/>
<dbReference type="Proteomes" id="UP000046395">
    <property type="component" value="Unassembled WGS sequence"/>
</dbReference>
<evidence type="ECO:0000313" key="2">
    <source>
        <dbReference type="Proteomes" id="UP000046395"/>
    </source>
</evidence>
<accession>A0A5S6QJD7</accession>
<dbReference type="WBParaSite" id="TMUE_2000006997.1">
    <property type="protein sequence ID" value="TMUE_2000006997.1"/>
    <property type="gene ID" value="WBGene00286140"/>
</dbReference>
<evidence type="ECO:0000313" key="3">
    <source>
        <dbReference type="WBParaSite" id="TMUE_2000006997.1"/>
    </source>
</evidence>
<sequence length="241" mass="27777">MQIVSLLRRSPKNKRNFCLSSIITLEGTVLNYCDVECTCAYKENKWHQGALYLANDKLTVKRVRNGMIEDEKTKEYDLNELKKFKMNKKIFKIKLYHDRMKDNNLREFLTLQLVFNTGHLRLRFPQDSAEVAKLIEKRHELTEGKPRSGAQVGNSTESKPKMDTRSEGNGFDSFHTAKLPNVDPLTIMQAVRLWKKSNYDDELVTDGLGSLELRTTFESNNLNACSKLLDDLIPGIRIYGL</sequence>
<feature type="region of interest" description="Disordered" evidence="1">
    <location>
        <begin position="138"/>
        <end position="175"/>
    </location>
</feature>
<keyword evidence="2" id="KW-1185">Reference proteome</keyword>
<protein>
    <submittedName>
        <fullName evidence="3">Uncharacterized protein</fullName>
    </submittedName>
</protein>
<evidence type="ECO:0000256" key="1">
    <source>
        <dbReference type="SAM" id="MobiDB-lite"/>
    </source>
</evidence>